<dbReference type="SUPFAM" id="SSF51430">
    <property type="entry name" value="NAD(P)-linked oxidoreductase"/>
    <property type="match status" value="1"/>
</dbReference>
<dbReference type="Pfam" id="PF00248">
    <property type="entry name" value="Aldo_ket_red"/>
    <property type="match status" value="1"/>
</dbReference>
<reference evidence="2 3" key="1">
    <citation type="submission" date="2020-08" db="EMBL/GenBank/DDBJ databases">
        <title>Genomic Encyclopedia of Type Strains, Phase IV (KMG-IV): sequencing the most valuable type-strain genomes for metagenomic binning, comparative biology and taxonomic classification.</title>
        <authorList>
            <person name="Goeker M."/>
        </authorList>
    </citation>
    <scope>NUCLEOTIDE SEQUENCE [LARGE SCALE GENOMIC DNA]</scope>
    <source>
        <strain evidence="2 3">DSM 102189</strain>
    </source>
</reference>
<name>A0A841L9E8_9SPHN</name>
<protein>
    <submittedName>
        <fullName evidence="2">Aryl-alcohol dehydrogenase-like predicted oxidoreductase</fullName>
    </submittedName>
</protein>
<dbReference type="CDD" id="cd19101">
    <property type="entry name" value="AKR_unchar"/>
    <property type="match status" value="1"/>
</dbReference>
<feature type="domain" description="NADP-dependent oxidoreductase" evidence="1">
    <location>
        <begin position="18"/>
        <end position="317"/>
    </location>
</feature>
<dbReference type="PANTHER" id="PTHR43147:SF2">
    <property type="entry name" value="NADP-DEPENDENT OXIDOREDUCTASE DOMAIN-CONTAINING PROTEIN"/>
    <property type="match status" value="1"/>
</dbReference>
<dbReference type="Proteomes" id="UP000538147">
    <property type="component" value="Unassembled WGS sequence"/>
</dbReference>
<sequence>MSFDETFDLAPGHVISRVIRGGWQLAGGHGDVDKAAVTADLAAFYDAGITTFDCADIYTGVEAMIGDFRAAILRERGADALAKLKVHTKFVPDLDLLPTITQADVRRIIDRSCSRLGMERLDLVQFHWWDYDQPRWAETAQHLAALKAEGRIAHVAGTNFDAAHVEAIAEAGVVFTSLQVQYSLLDARPAGALTDVCARLGTKLLCYGTLAGGFLTDRWLGVAEPQPPFANRSLVKYKLIIDSFGGWELFQELLAALRLVADRHGSNIAAVASRYVLGLPQVAGVIVGASHAGHLAETVAIGRVHLTEADRAEIATVLAQAPNTELGPNGEVYALERDRHGPHGSIMKYNLGDAPA</sequence>
<dbReference type="RefSeq" id="WP_184202432.1">
    <property type="nucleotide sequence ID" value="NZ_JACIIV010000030.1"/>
</dbReference>
<dbReference type="Gene3D" id="3.20.20.100">
    <property type="entry name" value="NADP-dependent oxidoreductase domain"/>
    <property type="match status" value="1"/>
</dbReference>
<evidence type="ECO:0000313" key="3">
    <source>
        <dbReference type="Proteomes" id="UP000538147"/>
    </source>
</evidence>
<dbReference type="EMBL" id="JACIIV010000030">
    <property type="protein sequence ID" value="MBB6229050.1"/>
    <property type="molecule type" value="Genomic_DNA"/>
</dbReference>
<gene>
    <name evidence="2" type="ORF">FHS79_003248</name>
</gene>
<dbReference type="InterPro" id="IPR023210">
    <property type="entry name" value="NADP_OxRdtase_dom"/>
</dbReference>
<evidence type="ECO:0000313" key="2">
    <source>
        <dbReference type="EMBL" id="MBB6229050.1"/>
    </source>
</evidence>
<accession>A0A841L9E8</accession>
<dbReference type="AlphaFoldDB" id="A0A841L9E8"/>
<comment type="caution">
    <text evidence="2">The sequence shown here is derived from an EMBL/GenBank/DDBJ whole genome shotgun (WGS) entry which is preliminary data.</text>
</comment>
<proteinExistence type="predicted"/>
<dbReference type="PANTHER" id="PTHR43147">
    <property type="entry name" value="PROTEIN TAS"/>
    <property type="match status" value="1"/>
</dbReference>
<organism evidence="2 3">
    <name type="scientific">Polymorphobacter multimanifer</name>
    <dbReference type="NCBI Taxonomy" id="1070431"/>
    <lineage>
        <taxon>Bacteria</taxon>
        <taxon>Pseudomonadati</taxon>
        <taxon>Pseudomonadota</taxon>
        <taxon>Alphaproteobacteria</taxon>
        <taxon>Sphingomonadales</taxon>
        <taxon>Sphingosinicellaceae</taxon>
        <taxon>Polymorphobacter</taxon>
    </lineage>
</organism>
<evidence type="ECO:0000259" key="1">
    <source>
        <dbReference type="Pfam" id="PF00248"/>
    </source>
</evidence>
<dbReference type="InterPro" id="IPR036812">
    <property type="entry name" value="NAD(P)_OxRdtase_dom_sf"/>
</dbReference>
<keyword evidence="3" id="KW-1185">Reference proteome</keyword>